<proteinExistence type="predicted"/>
<dbReference type="GO" id="GO:0051131">
    <property type="term" value="P:chaperone-mediated protein complex assembly"/>
    <property type="evidence" value="ECO:0007669"/>
    <property type="project" value="InterPro"/>
</dbReference>
<dbReference type="KEGG" id="cef:CE1294"/>
<organism evidence="2 3">
    <name type="scientific">Corynebacterium efficiens (strain DSM 44549 / YS-314 / AJ 12310 / JCM 11189 / NBRC 100395)</name>
    <dbReference type="NCBI Taxonomy" id="196164"/>
    <lineage>
        <taxon>Bacteria</taxon>
        <taxon>Bacillati</taxon>
        <taxon>Actinomycetota</taxon>
        <taxon>Actinomycetes</taxon>
        <taxon>Mycobacteriales</taxon>
        <taxon>Corynebacteriaceae</taxon>
        <taxon>Corynebacterium</taxon>
    </lineage>
</organism>
<name>Q8FQ41_COREF</name>
<dbReference type="STRING" id="196164.gene:10741703"/>
<evidence type="ECO:0000256" key="1">
    <source>
        <dbReference type="ARBA" id="ARBA00023063"/>
    </source>
</evidence>
<dbReference type="GO" id="GO:0042128">
    <property type="term" value="P:nitrate assimilation"/>
    <property type="evidence" value="ECO:0007669"/>
    <property type="project" value="UniProtKB-KW"/>
</dbReference>
<dbReference type="PANTHER" id="PTHR43680">
    <property type="entry name" value="NITRATE REDUCTASE MOLYBDENUM COFACTOR ASSEMBLY CHAPERONE"/>
    <property type="match status" value="1"/>
</dbReference>
<sequence length="246" mass="27839">MSAPIPCSRIDRAETRMAIHRTHTGIVPQELVKRIPMSDHQRRLVFMTGSLLLDYPEEDFVDKLTAVEEQLDQLPLPVATQVVEFVDHARVRGLRWLQEHYVETFDQRRRCSLFLTYYAVGDTRQRGTAILAFRDTLRALGFDIERDELPDHLCVVLEAAALAEPELFDDATEVLAAHRDGIEVLRSALDNLDSPYRHLVIALCQALPQIDQETADSYLELIRTGPPAEMVGLGTPLPFPTSQPDN</sequence>
<dbReference type="PANTHER" id="PTHR43680:SF2">
    <property type="entry name" value="NITRATE REDUCTASE MOLYBDENUM COFACTOR ASSEMBLY CHAPERONE NARJ"/>
    <property type="match status" value="1"/>
</dbReference>
<dbReference type="InterPro" id="IPR003765">
    <property type="entry name" value="NO3_reductase_chaperone_NarJ"/>
</dbReference>
<dbReference type="eggNOG" id="COG2180">
    <property type="taxonomic scope" value="Bacteria"/>
</dbReference>
<dbReference type="Pfam" id="PF02613">
    <property type="entry name" value="Nitrate_red_del"/>
    <property type="match status" value="1"/>
</dbReference>
<dbReference type="AlphaFoldDB" id="Q8FQ41"/>
<evidence type="ECO:0000313" key="3">
    <source>
        <dbReference type="Proteomes" id="UP000001409"/>
    </source>
</evidence>
<dbReference type="InterPro" id="IPR036411">
    <property type="entry name" value="TorD-like_sf"/>
</dbReference>
<dbReference type="EMBL" id="BA000035">
    <property type="protein sequence ID" value="BAC18104.1"/>
    <property type="molecule type" value="Genomic_DNA"/>
</dbReference>
<protein>
    <submittedName>
        <fullName evidence="2">Putative respiratory nitrate reductase delta chain</fullName>
    </submittedName>
</protein>
<dbReference type="Proteomes" id="UP000001409">
    <property type="component" value="Chromosome"/>
</dbReference>
<dbReference type="InterPro" id="IPR020945">
    <property type="entry name" value="DMSO/NO3_reduct_chaperone"/>
</dbReference>
<dbReference type="NCBIfam" id="TIGR00684">
    <property type="entry name" value="narJ"/>
    <property type="match status" value="1"/>
</dbReference>
<dbReference type="Gene3D" id="1.10.3480.10">
    <property type="entry name" value="TorD-like"/>
    <property type="match status" value="1"/>
</dbReference>
<dbReference type="GO" id="GO:0051082">
    <property type="term" value="F:unfolded protein binding"/>
    <property type="evidence" value="ECO:0007669"/>
    <property type="project" value="InterPro"/>
</dbReference>
<dbReference type="HOGENOM" id="CLU_084469_1_0_11"/>
<reference evidence="2 3" key="1">
    <citation type="journal article" date="2003" name="Genome Res.">
        <title>Comparative complete genome sequence analysis of the amino acid replacements responsible for the thermostability of Corynebacterium efficiens.</title>
        <authorList>
            <person name="Nishio Y."/>
            <person name="Nakamura Y."/>
            <person name="Kawarabayasi Y."/>
            <person name="Usuda Y."/>
            <person name="Kimura E."/>
            <person name="Sugimoto S."/>
            <person name="Matsui K."/>
            <person name="Yamagishi A."/>
            <person name="Kikuchi H."/>
            <person name="Ikeo K."/>
            <person name="Gojobori T."/>
        </authorList>
    </citation>
    <scope>NUCLEOTIDE SEQUENCE [LARGE SCALE GENOMIC DNA]</scope>
    <source>
        <strain evidence="3">DSM 44549 / YS-314 / AJ 12310 / JCM 11189 / NBRC 100395</strain>
    </source>
</reference>
<keyword evidence="1" id="KW-0534">Nitrate assimilation</keyword>
<evidence type="ECO:0000313" key="2">
    <source>
        <dbReference type="EMBL" id="BAC18104.1"/>
    </source>
</evidence>
<dbReference type="GO" id="GO:0016530">
    <property type="term" value="F:metallochaperone activity"/>
    <property type="evidence" value="ECO:0007669"/>
    <property type="project" value="TreeGrafter"/>
</dbReference>
<accession>Q8FQ41</accession>
<dbReference type="SUPFAM" id="SSF89155">
    <property type="entry name" value="TorD-like"/>
    <property type="match status" value="1"/>
</dbReference>
<keyword evidence="3" id="KW-1185">Reference proteome</keyword>